<sequence length="237" mass="24709">MLALVTTAAVVLGVILLKTPKSAPASSADGSGSPSPTGTDVTPTATGDTASPTATETGTTPPSTAVPASGFLGSLAASYTVTPAAVRTLAMPSSAIPSPSAAVSYIDSSWTRNKGGSAETLSFVDDPLDAGGGPVLQVVYKKGSYSGGGVGGIGNWQFPVFGEKKNRAVLSYEVGFSKDFDFVKGAPRLVRRRHELGLYGRASEHELFFATTHVARQGRWRSLRLHPDILRFLRHEC</sequence>
<dbReference type="AlphaFoldDB" id="A0A061BGH9"/>
<feature type="compositionally biased region" description="Low complexity" evidence="1">
    <location>
        <begin position="49"/>
        <end position="65"/>
    </location>
</feature>
<gene>
    <name evidence="4" type="ORF">RHTO0S_23e00166g</name>
</gene>
<feature type="region of interest" description="Disordered" evidence="1">
    <location>
        <begin position="22"/>
        <end position="66"/>
    </location>
</feature>
<evidence type="ECO:0000313" key="4">
    <source>
        <dbReference type="EMBL" id="CDR49078.1"/>
    </source>
</evidence>
<feature type="chain" id="PRO_5030001865" evidence="2">
    <location>
        <begin position="26"/>
        <end position="237"/>
    </location>
</feature>
<accession>A0A061BGH9</accession>
<evidence type="ECO:0000256" key="1">
    <source>
        <dbReference type="SAM" id="MobiDB-lite"/>
    </source>
</evidence>
<feature type="signal peptide" evidence="2">
    <location>
        <begin position="1"/>
        <end position="25"/>
    </location>
</feature>
<dbReference type="Pfam" id="PF21294">
    <property type="entry name" value="Polysacc_lyase_14"/>
    <property type="match status" value="1"/>
</dbReference>
<dbReference type="InterPro" id="IPR048958">
    <property type="entry name" value="Polysacc_lyase_14"/>
</dbReference>
<organism evidence="4">
    <name type="scientific">Rhodotorula toruloides</name>
    <name type="common">Yeast</name>
    <name type="synonym">Rhodosporidium toruloides</name>
    <dbReference type="NCBI Taxonomy" id="5286"/>
    <lineage>
        <taxon>Eukaryota</taxon>
        <taxon>Fungi</taxon>
        <taxon>Dikarya</taxon>
        <taxon>Basidiomycota</taxon>
        <taxon>Pucciniomycotina</taxon>
        <taxon>Microbotryomycetes</taxon>
        <taxon>Sporidiobolales</taxon>
        <taxon>Sporidiobolaceae</taxon>
        <taxon>Rhodotorula</taxon>
    </lineage>
</organism>
<proteinExistence type="predicted"/>
<dbReference type="OrthoDB" id="2395160at2759"/>
<reference evidence="4" key="1">
    <citation type="journal article" date="2014" name="Genome Announc.">
        <title>Draft genome sequence of Rhodosporidium toruloides CECT1137, an oleaginous yeast of biotechnological interest.</title>
        <authorList>
            <person name="Morin N."/>
            <person name="Calcas X."/>
            <person name="Devillers H."/>
            <person name="Durrens P."/>
            <person name="Sherman D.J."/>
            <person name="Nicaud J.-M."/>
            <person name="Neuveglise C."/>
        </authorList>
    </citation>
    <scope>NUCLEOTIDE SEQUENCE</scope>
    <source>
        <strain evidence="4">CECT1137</strain>
    </source>
</reference>
<evidence type="ECO:0000259" key="3">
    <source>
        <dbReference type="Pfam" id="PF21294"/>
    </source>
</evidence>
<evidence type="ECO:0000256" key="2">
    <source>
        <dbReference type="SAM" id="SignalP"/>
    </source>
</evidence>
<protein>
    <submittedName>
        <fullName evidence="4">RHTO0S23e00166g2_1</fullName>
    </submittedName>
</protein>
<feature type="compositionally biased region" description="Low complexity" evidence="1">
    <location>
        <begin position="22"/>
        <end position="40"/>
    </location>
</feature>
<dbReference type="EMBL" id="LK052958">
    <property type="protein sequence ID" value="CDR49078.1"/>
    <property type="molecule type" value="Genomic_DNA"/>
</dbReference>
<dbReference type="Gene3D" id="2.60.120.200">
    <property type="match status" value="1"/>
</dbReference>
<feature type="domain" description="Polysaccharide lyase 14" evidence="3">
    <location>
        <begin position="132"/>
        <end position="185"/>
    </location>
</feature>
<keyword evidence="2" id="KW-0732">Signal</keyword>
<name>A0A061BGH9_RHOTO</name>